<accession>A0A418MYN1</accession>
<feature type="region of interest" description="Disordered" evidence="1">
    <location>
        <begin position="37"/>
        <end position="95"/>
    </location>
</feature>
<dbReference type="InterPro" id="IPR022603">
    <property type="entry name" value="DUF3152"/>
</dbReference>
<dbReference type="EMBL" id="QXEC01000004">
    <property type="protein sequence ID" value="RIV39995.1"/>
    <property type="molecule type" value="Genomic_DNA"/>
</dbReference>
<dbReference type="GO" id="GO:0008237">
    <property type="term" value="F:metallopeptidase activity"/>
    <property type="evidence" value="ECO:0007669"/>
    <property type="project" value="InterPro"/>
</dbReference>
<feature type="signal peptide" evidence="2">
    <location>
        <begin position="1"/>
        <end position="33"/>
    </location>
</feature>
<feature type="compositionally biased region" description="Basic and acidic residues" evidence="1">
    <location>
        <begin position="264"/>
        <end position="273"/>
    </location>
</feature>
<evidence type="ECO:0000313" key="4">
    <source>
        <dbReference type="EMBL" id="RIV39995.1"/>
    </source>
</evidence>
<dbReference type="OrthoDB" id="9779865at2"/>
<organism evidence="4 5">
    <name type="scientific">Micromonospora radicis</name>
    <dbReference type="NCBI Taxonomy" id="1894971"/>
    <lineage>
        <taxon>Bacteria</taxon>
        <taxon>Bacillati</taxon>
        <taxon>Actinomycetota</taxon>
        <taxon>Actinomycetes</taxon>
        <taxon>Micromonosporales</taxon>
        <taxon>Micromonosporaceae</taxon>
        <taxon>Micromonospora</taxon>
    </lineage>
</organism>
<dbReference type="RefSeq" id="WP_119573804.1">
    <property type="nucleotide sequence ID" value="NZ_QXEC01000004.1"/>
</dbReference>
<feature type="domain" description="DUF3152" evidence="3">
    <location>
        <begin position="69"/>
        <end position="237"/>
    </location>
</feature>
<evidence type="ECO:0000313" key="5">
    <source>
        <dbReference type="Proteomes" id="UP000283832"/>
    </source>
</evidence>
<dbReference type="SUPFAM" id="SSF55486">
    <property type="entry name" value="Metalloproteases ('zincins'), catalytic domain"/>
    <property type="match status" value="1"/>
</dbReference>
<dbReference type="Pfam" id="PF11350">
    <property type="entry name" value="DUF3152"/>
    <property type="match status" value="1"/>
</dbReference>
<protein>
    <submittedName>
        <fullName evidence="4">DUF3152 domain-containing protein</fullName>
    </submittedName>
</protein>
<dbReference type="PROSITE" id="PS51257">
    <property type="entry name" value="PROKAR_LIPOPROTEIN"/>
    <property type="match status" value="1"/>
</dbReference>
<dbReference type="Proteomes" id="UP000283832">
    <property type="component" value="Unassembled WGS sequence"/>
</dbReference>
<dbReference type="InterPro" id="IPR024079">
    <property type="entry name" value="MetalloPept_cat_dom_sf"/>
</dbReference>
<proteinExistence type="predicted"/>
<evidence type="ECO:0000256" key="1">
    <source>
        <dbReference type="SAM" id="MobiDB-lite"/>
    </source>
</evidence>
<evidence type="ECO:0000259" key="3">
    <source>
        <dbReference type="Pfam" id="PF11350"/>
    </source>
</evidence>
<feature type="chain" id="PRO_5019221204" evidence="2">
    <location>
        <begin position="34"/>
        <end position="273"/>
    </location>
</feature>
<comment type="caution">
    <text evidence="4">The sequence shown here is derived from an EMBL/GenBank/DDBJ whole genome shotgun (WGS) entry which is preliminary data.</text>
</comment>
<keyword evidence="5" id="KW-1185">Reference proteome</keyword>
<sequence length="273" mass="28973">MNPHAPRLPAHRNRLRLVAAPLVTVVLAGCAPAATVAPTTTARPTSPAAPAKPAAGATPAGTRSSAAPPPVGYPARGGNRWDVADGEAAPGSGPGQLLHYRVAVERDIRGIRSTEFAAEVSEILSDPRGWTAGGQWRLRRVGPDQRTDFTVYLATPGTRDLLCQDTPDGYTSCRNGNRVVLNVARWVKGAPGFGPDLAQYRRYVVNHEVGHRLGMGHELCPGRGRPAPVMQQQTLGLHGCTPNGLPYLDGRRYSGRPGAYDDPIPPRERGLGG</sequence>
<evidence type="ECO:0000256" key="2">
    <source>
        <dbReference type="SAM" id="SignalP"/>
    </source>
</evidence>
<feature type="compositionally biased region" description="Low complexity" evidence="1">
    <location>
        <begin position="37"/>
        <end position="66"/>
    </location>
</feature>
<feature type="region of interest" description="Disordered" evidence="1">
    <location>
        <begin position="251"/>
        <end position="273"/>
    </location>
</feature>
<keyword evidence="2" id="KW-0732">Signal</keyword>
<dbReference type="Gene3D" id="3.40.390.10">
    <property type="entry name" value="Collagenase (Catalytic Domain)"/>
    <property type="match status" value="1"/>
</dbReference>
<gene>
    <name evidence="4" type="ORF">D2L64_06600</name>
</gene>
<reference evidence="4 5" key="1">
    <citation type="submission" date="2018-08" db="EMBL/GenBank/DDBJ databases">
        <title>Jishengella sp. nov., isolated from a root of Azadirachta indica A. Juss. var. siamensis Valenton.</title>
        <authorList>
            <person name="Kuncharoen N."/>
            <person name="Tanasupawat S."/>
            <person name="Kudo T."/>
            <person name="Ohkuma M."/>
        </authorList>
    </citation>
    <scope>NUCLEOTIDE SEQUENCE [LARGE SCALE GENOMIC DNA]</scope>
    <source>
        <strain evidence="4 5">AZ1-13</strain>
    </source>
</reference>
<dbReference type="AlphaFoldDB" id="A0A418MYN1"/>
<name>A0A418MYN1_9ACTN</name>